<dbReference type="OrthoDB" id="46529at2759"/>
<dbReference type="GeneID" id="43597751"/>
<dbReference type="AlphaFoldDB" id="A0A370TPM1"/>
<accession>A0A370TPM1</accession>
<protein>
    <submittedName>
        <fullName evidence="1">Uncharacterized protein</fullName>
    </submittedName>
</protein>
<evidence type="ECO:0000313" key="1">
    <source>
        <dbReference type="EMBL" id="RDL37469.1"/>
    </source>
</evidence>
<sequence length="254" mass="27442">MATCKLCSQELKIELDDDSFDEATSSAVGASLSAPDDLLLTCGCHYHWQCLLDESPRVAESMECPTCGASIANSPSGQSSSLQRQVLTRYHNEGGIQENLDILPLIIEEAYLDANPAARPARALLTMCGEGDVTGIVELLRAITDDPDEEDMSPGDLLRYQDPLDGMKTGLHVAVEKAQQEVVWLMLWLASSLQTNNFPDEVIQAAGSLEAARETVPGLDIRSIRDEQHQTPEDIASGMGPQWGALLFTGALKG</sequence>
<proteinExistence type="predicted"/>
<dbReference type="STRING" id="2656787.A0A370TPM1"/>
<name>A0A370TPM1_9HELO</name>
<dbReference type="Proteomes" id="UP000254866">
    <property type="component" value="Unassembled WGS sequence"/>
</dbReference>
<reference evidence="1 2" key="1">
    <citation type="journal article" date="2018" name="IMA Fungus">
        <title>IMA Genome-F 9: Draft genome sequence of Annulohypoxylon stygium, Aspergillus mulundensis, Berkeleyomyces basicola (syn. Thielaviopsis basicola), Ceratocystis smalleyi, two Cercospora beticola strains, Coleophoma cylindrospora, Fusarium fracticaudum, Phialophora cf. hyalina, and Morchella septimelata.</title>
        <authorList>
            <person name="Wingfield B.D."/>
            <person name="Bills G.F."/>
            <person name="Dong Y."/>
            <person name="Huang W."/>
            <person name="Nel W.J."/>
            <person name="Swalarsk-Parry B.S."/>
            <person name="Vaghefi N."/>
            <person name="Wilken P.M."/>
            <person name="An Z."/>
            <person name="de Beer Z.W."/>
            <person name="De Vos L."/>
            <person name="Chen L."/>
            <person name="Duong T.A."/>
            <person name="Gao Y."/>
            <person name="Hammerbacher A."/>
            <person name="Kikkert J.R."/>
            <person name="Li Y."/>
            <person name="Li H."/>
            <person name="Li K."/>
            <person name="Li Q."/>
            <person name="Liu X."/>
            <person name="Ma X."/>
            <person name="Naidoo K."/>
            <person name="Pethybridge S.J."/>
            <person name="Sun J."/>
            <person name="Steenkamp E.T."/>
            <person name="van der Nest M.A."/>
            <person name="van Wyk S."/>
            <person name="Wingfield M.J."/>
            <person name="Xiong C."/>
            <person name="Yue Q."/>
            <person name="Zhang X."/>
        </authorList>
    </citation>
    <scope>NUCLEOTIDE SEQUENCE [LARGE SCALE GENOMIC DNA]</scope>
    <source>
        <strain evidence="1 2">BP 5553</strain>
    </source>
</reference>
<organism evidence="1 2">
    <name type="scientific">Venustampulla echinocandica</name>
    <dbReference type="NCBI Taxonomy" id="2656787"/>
    <lineage>
        <taxon>Eukaryota</taxon>
        <taxon>Fungi</taxon>
        <taxon>Dikarya</taxon>
        <taxon>Ascomycota</taxon>
        <taxon>Pezizomycotina</taxon>
        <taxon>Leotiomycetes</taxon>
        <taxon>Helotiales</taxon>
        <taxon>Pleuroascaceae</taxon>
        <taxon>Venustampulla</taxon>
    </lineage>
</organism>
<comment type="caution">
    <text evidence="1">The sequence shown here is derived from an EMBL/GenBank/DDBJ whole genome shotgun (WGS) entry which is preliminary data.</text>
</comment>
<evidence type="ECO:0000313" key="2">
    <source>
        <dbReference type="Proteomes" id="UP000254866"/>
    </source>
</evidence>
<keyword evidence="2" id="KW-1185">Reference proteome</keyword>
<dbReference type="RefSeq" id="XP_031870125.1">
    <property type="nucleotide sequence ID" value="XM_032013525.1"/>
</dbReference>
<gene>
    <name evidence="1" type="ORF">BP5553_04902</name>
</gene>
<dbReference type="EMBL" id="NPIC01000003">
    <property type="protein sequence ID" value="RDL37469.1"/>
    <property type="molecule type" value="Genomic_DNA"/>
</dbReference>